<proteinExistence type="inferred from homology"/>
<dbReference type="Gene3D" id="2.170.130.10">
    <property type="entry name" value="TonB-dependent receptor, plug domain"/>
    <property type="match status" value="1"/>
</dbReference>
<evidence type="ECO:0000256" key="8">
    <source>
        <dbReference type="ARBA" id="ARBA00023136"/>
    </source>
</evidence>
<keyword evidence="3 11" id="KW-0813">Transport</keyword>
<evidence type="ECO:0000259" key="15">
    <source>
        <dbReference type="Pfam" id="PF07715"/>
    </source>
</evidence>
<gene>
    <name evidence="16" type="ORF">F1609_09955</name>
</gene>
<keyword evidence="5 11" id="KW-0812">Transmembrane</keyword>
<evidence type="ECO:0000256" key="3">
    <source>
        <dbReference type="ARBA" id="ARBA00022448"/>
    </source>
</evidence>
<keyword evidence="7 12" id="KW-0798">TonB box</keyword>
<sequence>MTTQLPLPARANARRPAAAPARRLLNTTLNAAMLAMLSSASAHAQGPRAPQQLSDIVVTPLREKEKAPDALQGSVAIISAEELARRNAGDMSAIARYEPLVSVPAAFSGSGSVWDGAGNTGFNIRGVEGNRVSLDIDGIALPDAAPKPDGTAMNTFGIGRDYFDPAMFREVRIGSGTGPAAARSPGLAGSVAFATKSPSDYLSDDKRSYLAYALGYSAANKSRSHSLTGAARMGALDALAVAVHRSGKELENKGSVAENPDDWDSNALLAKFQWTPGQGQRIGLTLDGYERDNARSYVNKTGGLYPNGVLQDSHTKRTRVSLEHRISGATNGIFDTLESRLYVQDASVEDRTRARYITGNQPYLRNIDTGYFNKSAGAGADATLKLNDSLSLAYGAAWEQTETRRPWLEDRTVIATGAHQFTMKNRMADMDSDKASAYLRGEFGFALGGYKATLTPGLRFEHRKLTPRNLGGYVVAVPSAAGEIKTESDAYATPSLNLSLALSQDLSVYARLNRGARLPTAAERTGTYDSFSYTGSGVGYAVLGNPNLKKETSQAFEAGIKSSPAKGMQLSASVFRTEYKNFIDYVAQAPDPVNYPTVTRGLYRPENNGSARTWGGEASLRAELGTWAPALAGYSIAAAAGVSHSKARDSSTGREGELASTLPRKASATLAYDAPGEAWGVSLSAVATAGKQPASDTIGDTSVPRFRIAGATVADLAAYWNIGKNIKLNVGIYNLGDKRYWDYATSRSLAAGLDAATLADIERQTRPGRNAAAMLSFQY</sequence>
<name>A0ABX0M7V3_9BURK</name>
<accession>A0ABX0M7V3</accession>
<keyword evidence="10 11" id="KW-0998">Cell outer membrane</keyword>
<dbReference type="InterPro" id="IPR000531">
    <property type="entry name" value="Beta-barrel_TonB"/>
</dbReference>
<dbReference type="Pfam" id="PF07715">
    <property type="entry name" value="Plug"/>
    <property type="match status" value="1"/>
</dbReference>
<dbReference type="CDD" id="cd01347">
    <property type="entry name" value="ligand_gated_channel"/>
    <property type="match status" value="1"/>
</dbReference>
<dbReference type="InterPro" id="IPR036942">
    <property type="entry name" value="Beta-barrel_TonB_sf"/>
</dbReference>
<keyword evidence="4 11" id="KW-1134">Transmembrane beta strand</keyword>
<feature type="domain" description="TonB-dependent receptor plug" evidence="15">
    <location>
        <begin position="71"/>
        <end position="189"/>
    </location>
</feature>
<dbReference type="Gene3D" id="2.40.170.20">
    <property type="entry name" value="TonB-dependent receptor, beta-barrel domain"/>
    <property type="match status" value="1"/>
</dbReference>
<keyword evidence="8 11" id="KW-0472">Membrane</keyword>
<evidence type="ECO:0000256" key="5">
    <source>
        <dbReference type="ARBA" id="ARBA00022692"/>
    </source>
</evidence>
<evidence type="ECO:0000256" key="1">
    <source>
        <dbReference type="ARBA" id="ARBA00004571"/>
    </source>
</evidence>
<comment type="subcellular location">
    <subcellularLocation>
        <location evidence="1 11">Cell outer membrane</location>
        <topology evidence="1 11">Multi-pass membrane protein</topology>
    </subcellularLocation>
</comment>
<evidence type="ECO:0000256" key="13">
    <source>
        <dbReference type="SAM" id="SignalP"/>
    </source>
</evidence>
<dbReference type="InterPro" id="IPR012910">
    <property type="entry name" value="Plug_dom"/>
</dbReference>
<comment type="caution">
    <text evidence="16">The sequence shown here is derived from an EMBL/GenBank/DDBJ whole genome shotgun (WGS) entry which is preliminary data.</text>
</comment>
<evidence type="ECO:0000256" key="12">
    <source>
        <dbReference type="RuleBase" id="RU003357"/>
    </source>
</evidence>
<organism evidence="16 17">
    <name type="scientific">Massilia aquatica</name>
    <dbReference type="NCBI Taxonomy" id="2609000"/>
    <lineage>
        <taxon>Bacteria</taxon>
        <taxon>Pseudomonadati</taxon>
        <taxon>Pseudomonadota</taxon>
        <taxon>Betaproteobacteria</taxon>
        <taxon>Burkholderiales</taxon>
        <taxon>Oxalobacteraceae</taxon>
        <taxon>Telluria group</taxon>
        <taxon>Massilia</taxon>
    </lineage>
</organism>
<keyword evidence="17" id="KW-1185">Reference proteome</keyword>
<reference evidence="16 17" key="1">
    <citation type="submission" date="2019-09" db="EMBL/GenBank/DDBJ databases">
        <title>Taxonomy of Antarctic Massilia spp.: description of Massilia rubra sp. nov., Massilia aquatica sp. nov., Massilia mucilaginosa sp. nov., Massilia frigida sp. nov. isolated from streams, lakes and regoliths.</title>
        <authorList>
            <person name="Holochova P."/>
            <person name="Sedlacek I."/>
            <person name="Kralova S."/>
            <person name="Maslanova I."/>
            <person name="Busse H.-J."/>
            <person name="Stankova E."/>
            <person name="Vrbovska V."/>
            <person name="Kovarovic V."/>
            <person name="Bartak M."/>
            <person name="Svec P."/>
            <person name="Pantucek R."/>
        </authorList>
    </citation>
    <scope>NUCLEOTIDE SEQUENCE [LARGE SCALE GENOMIC DNA]</scope>
    <source>
        <strain evidence="16 17">CCM 8693</strain>
    </source>
</reference>
<evidence type="ECO:0000256" key="2">
    <source>
        <dbReference type="ARBA" id="ARBA00009810"/>
    </source>
</evidence>
<evidence type="ECO:0000313" key="16">
    <source>
        <dbReference type="EMBL" id="NHZ40477.1"/>
    </source>
</evidence>
<feature type="domain" description="TonB-dependent receptor-like beta-barrel" evidence="14">
    <location>
        <begin position="276"/>
        <end position="735"/>
    </location>
</feature>
<dbReference type="Proteomes" id="UP000819052">
    <property type="component" value="Unassembled WGS sequence"/>
</dbReference>
<evidence type="ECO:0000259" key="14">
    <source>
        <dbReference type="Pfam" id="PF00593"/>
    </source>
</evidence>
<dbReference type="Pfam" id="PF00593">
    <property type="entry name" value="TonB_dep_Rec_b-barrel"/>
    <property type="match status" value="1"/>
</dbReference>
<dbReference type="SUPFAM" id="SSF56935">
    <property type="entry name" value="Porins"/>
    <property type="match status" value="1"/>
</dbReference>
<protein>
    <submittedName>
        <fullName evidence="16">TonB-dependent receptor</fullName>
    </submittedName>
</protein>
<keyword evidence="6 13" id="KW-0732">Signal</keyword>
<dbReference type="RefSeq" id="WP_167076287.1">
    <property type="nucleotide sequence ID" value="NZ_VVIW01000004.1"/>
</dbReference>
<comment type="similarity">
    <text evidence="2 11 12">Belongs to the TonB-dependent receptor family.</text>
</comment>
<evidence type="ECO:0000313" key="17">
    <source>
        <dbReference type="Proteomes" id="UP000819052"/>
    </source>
</evidence>
<dbReference type="EMBL" id="VVIW01000004">
    <property type="protein sequence ID" value="NHZ40477.1"/>
    <property type="molecule type" value="Genomic_DNA"/>
</dbReference>
<dbReference type="InterPro" id="IPR039426">
    <property type="entry name" value="TonB-dep_rcpt-like"/>
</dbReference>
<evidence type="ECO:0000256" key="11">
    <source>
        <dbReference type="PROSITE-ProRule" id="PRU01360"/>
    </source>
</evidence>
<evidence type="ECO:0000256" key="6">
    <source>
        <dbReference type="ARBA" id="ARBA00022729"/>
    </source>
</evidence>
<keyword evidence="9 16" id="KW-0675">Receptor</keyword>
<dbReference type="InterPro" id="IPR037066">
    <property type="entry name" value="Plug_dom_sf"/>
</dbReference>
<evidence type="ECO:0000256" key="10">
    <source>
        <dbReference type="ARBA" id="ARBA00023237"/>
    </source>
</evidence>
<evidence type="ECO:0000256" key="7">
    <source>
        <dbReference type="ARBA" id="ARBA00023077"/>
    </source>
</evidence>
<dbReference type="PROSITE" id="PS52016">
    <property type="entry name" value="TONB_DEPENDENT_REC_3"/>
    <property type="match status" value="1"/>
</dbReference>
<dbReference type="PANTHER" id="PTHR30069">
    <property type="entry name" value="TONB-DEPENDENT OUTER MEMBRANE RECEPTOR"/>
    <property type="match status" value="1"/>
</dbReference>
<feature type="chain" id="PRO_5045853653" evidence="13">
    <location>
        <begin position="45"/>
        <end position="779"/>
    </location>
</feature>
<evidence type="ECO:0000256" key="9">
    <source>
        <dbReference type="ARBA" id="ARBA00023170"/>
    </source>
</evidence>
<dbReference type="PANTHER" id="PTHR30069:SF29">
    <property type="entry name" value="HEMOGLOBIN AND HEMOGLOBIN-HAPTOGLOBIN-BINDING PROTEIN 1-RELATED"/>
    <property type="match status" value="1"/>
</dbReference>
<evidence type="ECO:0000256" key="4">
    <source>
        <dbReference type="ARBA" id="ARBA00022452"/>
    </source>
</evidence>
<feature type="signal peptide" evidence="13">
    <location>
        <begin position="1"/>
        <end position="44"/>
    </location>
</feature>